<evidence type="ECO:0000256" key="2">
    <source>
        <dbReference type="ARBA" id="ARBA00013729"/>
    </source>
</evidence>
<gene>
    <name evidence="9 13" type="primary">greA</name>
    <name evidence="13" type="ORF">IAA84_03385</name>
</gene>
<keyword evidence="13" id="KW-0648">Protein biosynthesis</keyword>
<dbReference type="NCBIfam" id="NF001263">
    <property type="entry name" value="PRK00226.1-4"/>
    <property type="match status" value="1"/>
</dbReference>
<evidence type="ECO:0000313" key="14">
    <source>
        <dbReference type="Proteomes" id="UP000824140"/>
    </source>
</evidence>
<dbReference type="NCBIfam" id="TIGR01462">
    <property type="entry name" value="greA"/>
    <property type="match status" value="1"/>
</dbReference>
<evidence type="ECO:0000256" key="5">
    <source>
        <dbReference type="ARBA" id="ARBA00023125"/>
    </source>
</evidence>
<dbReference type="InterPro" id="IPR022691">
    <property type="entry name" value="Tscrpt_elong_fac_GreA/B_N"/>
</dbReference>
<dbReference type="PIRSF" id="PIRSF006092">
    <property type="entry name" value="GreA_GreB"/>
    <property type="match status" value="1"/>
</dbReference>
<dbReference type="Gene3D" id="1.10.287.180">
    <property type="entry name" value="Transcription elongation factor, GreA/GreB, N-terminal domain"/>
    <property type="match status" value="1"/>
</dbReference>
<evidence type="ECO:0000259" key="11">
    <source>
        <dbReference type="Pfam" id="PF01272"/>
    </source>
</evidence>
<dbReference type="HAMAP" id="MF_00105">
    <property type="entry name" value="GreA_GreB"/>
    <property type="match status" value="1"/>
</dbReference>
<dbReference type="PANTHER" id="PTHR30437:SF4">
    <property type="entry name" value="TRANSCRIPTION ELONGATION FACTOR GREA"/>
    <property type="match status" value="1"/>
</dbReference>
<dbReference type="SUPFAM" id="SSF46557">
    <property type="entry name" value="GreA transcript cleavage protein, N-terminal domain"/>
    <property type="match status" value="1"/>
</dbReference>
<comment type="similarity">
    <text evidence="1 9 10">Belongs to the GreA/GreB family.</text>
</comment>
<reference evidence="13" key="2">
    <citation type="journal article" date="2021" name="PeerJ">
        <title>Extensive microbial diversity within the chicken gut microbiome revealed by metagenomics and culture.</title>
        <authorList>
            <person name="Gilroy R."/>
            <person name="Ravi A."/>
            <person name="Getino M."/>
            <person name="Pursley I."/>
            <person name="Horton D.L."/>
            <person name="Alikhan N.F."/>
            <person name="Baker D."/>
            <person name="Gharbi K."/>
            <person name="Hall N."/>
            <person name="Watson M."/>
            <person name="Adriaenssens E.M."/>
            <person name="Foster-Nyarko E."/>
            <person name="Jarju S."/>
            <person name="Secka A."/>
            <person name="Antonio M."/>
            <person name="Oren A."/>
            <person name="Chaudhuri R.R."/>
            <person name="La Ragione R."/>
            <person name="Hildebrand F."/>
            <person name="Pallen M.J."/>
        </authorList>
    </citation>
    <scope>NUCLEOTIDE SEQUENCE</scope>
    <source>
        <strain evidence="13">13766</strain>
    </source>
</reference>
<dbReference type="FunFam" id="1.10.287.180:FF:000001">
    <property type="entry name" value="Transcription elongation factor GreA"/>
    <property type="match status" value="1"/>
</dbReference>
<dbReference type="SUPFAM" id="SSF54534">
    <property type="entry name" value="FKBP-like"/>
    <property type="match status" value="1"/>
</dbReference>
<dbReference type="InterPro" id="IPR001437">
    <property type="entry name" value="Tscrpt_elong_fac_GreA/B_C"/>
</dbReference>
<reference evidence="13" key="1">
    <citation type="submission" date="2020-10" db="EMBL/GenBank/DDBJ databases">
        <authorList>
            <person name="Gilroy R."/>
        </authorList>
    </citation>
    <scope>NUCLEOTIDE SEQUENCE</scope>
    <source>
        <strain evidence="13">13766</strain>
    </source>
</reference>
<protein>
    <recommendedName>
        <fullName evidence="2 9">Transcription elongation factor GreA</fullName>
    </recommendedName>
    <alternativeName>
        <fullName evidence="8 9">Transcript cleavage factor GreA</fullName>
    </alternativeName>
</protein>
<dbReference type="Gene3D" id="3.10.50.30">
    <property type="entry name" value="Transcription elongation factor, GreA/GreB, C-terminal domain"/>
    <property type="match status" value="1"/>
</dbReference>
<dbReference type="Pfam" id="PF03449">
    <property type="entry name" value="GreA_GreB_N"/>
    <property type="match status" value="1"/>
</dbReference>
<evidence type="ECO:0000256" key="6">
    <source>
        <dbReference type="ARBA" id="ARBA00023163"/>
    </source>
</evidence>
<dbReference type="Pfam" id="PF01272">
    <property type="entry name" value="GreA_GreB"/>
    <property type="match status" value="1"/>
</dbReference>
<comment type="function">
    <text evidence="7 9 10">Necessary for efficient RNA polymerase transcription elongation past template-encoded arresting sites. The arresting sites in DNA have the property of trapping a certain fraction of elongating RNA polymerases that pass through, resulting in locked ternary complexes. Cleavage of the nascent transcript by cleavage factors such as GreA or GreB allows the resumption of elongation from the new 3'terminus. GreA releases sequences of 2 to 3 nucleotides.</text>
</comment>
<keyword evidence="6 9" id="KW-0804">Transcription</keyword>
<evidence type="ECO:0000259" key="12">
    <source>
        <dbReference type="Pfam" id="PF03449"/>
    </source>
</evidence>
<dbReference type="GO" id="GO:0070063">
    <property type="term" value="F:RNA polymerase binding"/>
    <property type="evidence" value="ECO:0007669"/>
    <property type="project" value="InterPro"/>
</dbReference>
<dbReference type="InterPro" id="IPR036805">
    <property type="entry name" value="Tscrpt_elong_fac_GreA/B_N_sf"/>
</dbReference>
<evidence type="ECO:0000256" key="1">
    <source>
        <dbReference type="ARBA" id="ARBA00008213"/>
    </source>
</evidence>
<evidence type="ECO:0000313" key="13">
    <source>
        <dbReference type="EMBL" id="HIS92040.1"/>
    </source>
</evidence>
<evidence type="ECO:0000256" key="10">
    <source>
        <dbReference type="RuleBase" id="RU000556"/>
    </source>
</evidence>
<dbReference type="GO" id="GO:0006354">
    <property type="term" value="P:DNA-templated transcription elongation"/>
    <property type="evidence" value="ECO:0007669"/>
    <property type="project" value="TreeGrafter"/>
</dbReference>
<dbReference type="InterPro" id="IPR028624">
    <property type="entry name" value="Tscrpt_elong_fac_GreA/B"/>
</dbReference>
<sequence length="161" mass="17628">MSENHVVLTKEERERLEEELNDLKTVKRPAVALEIQEARSHGDLSENAEYTEAKNEEARINGRILDIEQILRVAELADETKLQSDVVGVGSVVRVYDMEYQEEDEYTIVGFTGADPMQMKISNESPIGAALMGAKAGDVVTADTPAGPVKLKVLSVGRASV</sequence>
<dbReference type="FunFam" id="3.10.50.30:FF:000001">
    <property type="entry name" value="Transcription elongation factor GreA"/>
    <property type="match status" value="1"/>
</dbReference>
<evidence type="ECO:0000256" key="9">
    <source>
        <dbReference type="HAMAP-Rule" id="MF_00105"/>
    </source>
</evidence>
<accession>A0A9D1G041</accession>
<keyword evidence="4" id="KW-0175">Coiled coil</keyword>
<dbReference type="InterPro" id="IPR018151">
    <property type="entry name" value="TF_GreA/GreB_CS"/>
</dbReference>
<proteinExistence type="inferred from homology"/>
<keyword evidence="5 9" id="KW-0238">DNA-binding</keyword>
<evidence type="ECO:0000256" key="4">
    <source>
        <dbReference type="ARBA" id="ARBA00023054"/>
    </source>
</evidence>
<feature type="domain" description="Transcription elongation factor GreA/GreB N-terminal" evidence="12">
    <location>
        <begin position="7"/>
        <end position="75"/>
    </location>
</feature>
<dbReference type="InterPro" id="IPR006359">
    <property type="entry name" value="Tscrpt_elong_fac_GreA"/>
</dbReference>
<dbReference type="PROSITE" id="PS00829">
    <property type="entry name" value="GREAB_1"/>
    <property type="match status" value="1"/>
</dbReference>
<dbReference type="EMBL" id="DVJN01000065">
    <property type="protein sequence ID" value="HIS92040.1"/>
    <property type="molecule type" value="Genomic_DNA"/>
</dbReference>
<evidence type="ECO:0000256" key="8">
    <source>
        <dbReference type="ARBA" id="ARBA00030776"/>
    </source>
</evidence>
<feature type="domain" description="Transcription elongation factor GreA/GreB C-terminal" evidence="11">
    <location>
        <begin position="83"/>
        <end position="156"/>
    </location>
</feature>
<organism evidence="13 14">
    <name type="scientific">Candidatus Alectryocaccomicrobium excrementavium</name>
    <dbReference type="NCBI Taxonomy" id="2840668"/>
    <lineage>
        <taxon>Bacteria</taxon>
        <taxon>Bacillati</taxon>
        <taxon>Bacillota</taxon>
        <taxon>Clostridia</taxon>
        <taxon>Candidatus Alectryocaccomicrobium</taxon>
    </lineage>
</organism>
<comment type="caution">
    <text evidence="13">The sequence shown here is derived from an EMBL/GenBank/DDBJ whole genome shotgun (WGS) entry which is preliminary data.</text>
</comment>
<keyword evidence="3 9" id="KW-0805">Transcription regulation</keyword>
<dbReference type="InterPro" id="IPR023459">
    <property type="entry name" value="Tscrpt_elong_fac_GreA/B_fam"/>
</dbReference>
<name>A0A9D1G041_9FIRM</name>
<keyword evidence="13" id="KW-0251">Elongation factor</keyword>
<evidence type="ECO:0000256" key="7">
    <source>
        <dbReference type="ARBA" id="ARBA00024916"/>
    </source>
</evidence>
<evidence type="ECO:0000256" key="3">
    <source>
        <dbReference type="ARBA" id="ARBA00023015"/>
    </source>
</evidence>
<dbReference type="PANTHER" id="PTHR30437">
    <property type="entry name" value="TRANSCRIPTION ELONGATION FACTOR GREA"/>
    <property type="match status" value="1"/>
</dbReference>
<dbReference type="GO" id="GO:0003677">
    <property type="term" value="F:DNA binding"/>
    <property type="evidence" value="ECO:0007669"/>
    <property type="project" value="UniProtKB-UniRule"/>
</dbReference>
<dbReference type="InterPro" id="IPR036953">
    <property type="entry name" value="GreA/GreB_C_sf"/>
</dbReference>
<dbReference type="GO" id="GO:0003746">
    <property type="term" value="F:translation elongation factor activity"/>
    <property type="evidence" value="ECO:0007669"/>
    <property type="project" value="UniProtKB-KW"/>
</dbReference>
<dbReference type="AlphaFoldDB" id="A0A9D1G041"/>
<dbReference type="Proteomes" id="UP000824140">
    <property type="component" value="Unassembled WGS sequence"/>
</dbReference>
<dbReference type="GO" id="GO:0032784">
    <property type="term" value="P:regulation of DNA-templated transcription elongation"/>
    <property type="evidence" value="ECO:0007669"/>
    <property type="project" value="UniProtKB-UniRule"/>
</dbReference>